<organism evidence="3 4">
    <name type="scientific">Drouetiella hepatica Uher 2000/2452</name>
    <dbReference type="NCBI Taxonomy" id="904376"/>
    <lineage>
        <taxon>Bacteria</taxon>
        <taxon>Bacillati</taxon>
        <taxon>Cyanobacteriota</taxon>
        <taxon>Cyanophyceae</taxon>
        <taxon>Oculatellales</taxon>
        <taxon>Oculatellaceae</taxon>
        <taxon>Drouetiella</taxon>
    </lineage>
</organism>
<evidence type="ECO:0000256" key="1">
    <source>
        <dbReference type="SAM" id="MobiDB-lite"/>
    </source>
</evidence>
<keyword evidence="2" id="KW-0472">Membrane</keyword>
<protein>
    <submittedName>
        <fullName evidence="3">Uncharacterized protein</fullName>
    </submittedName>
</protein>
<evidence type="ECO:0000313" key="4">
    <source>
        <dbReference type="Proteomes" id="UP000757435"/>
    </source>
</evidence>
<proteinExistence type="predicted"/>
<feature type="region of interest" description="Disordered" evidence="1">
    <location>
        <begin position="184"/>
        <end position="206"/>
    </location>
</feature>
<comment type="caution">
    <text evidence="3">The sequence shown here is derived from an EMBL/GenBank/DDBJ whole genome shotgun (WGS) entry which is preliminary data.</text>
</comment>
<accession>A0A951UNM9</accession>
<gene>
    <name evidence="3" type="ORF">KME15_18270</name>
</gene>
<keyword evidence="2" id="KW-0812">Transmembrane</keyword>
<name>A0A951UNM9_9CYAN</name>
<feature type="transmembrane region" description="Helical" evidence="2">
    <location>
        <begin position="63"/>
        <end position="82"/>
    </location>
</feature>
<dbReference type="EMBL" id="JAHHHD010000023">
    <property type="protein sequence ID" value="MBW4660622.1"/>
    <property type="molecule type" value="Genomic_DNA"/>
</dbReference>
<evidence type="ECO:0000313" key="3">
    <source>
        <dbReference type="EMBL" id="MBW4660622.1"/>
    </source>
</evidence>
<evidence type="ECO:0000256" key="2">
    <source>
        <dbReference type="SAM" id="Phobius"/>
    </source>
</evidence>
<keyword evidence="2" id="KW-1133">Transmembrane helix</keyword>
<reference evidence="3" key="1">
    <citation type="submission" date="2021-05" db="EMBL/GenBank/DDBJ databases">
        <authorList>
            <person name="Pietrasiak N."/>
            <person name="Ward R."/>
            <person name="Stajich J.E."/>
            <person name="Kurbessoian T."/>
        </authorList>
    </citation>
    <scope>NUCLEOTIDE SEQUENCE</scope>
    <source>
        <strain evidence="3">UHER 2000/2452</strain>
    </source>
</reference>
<sequence>MSVIICPGIHSVELTNQFLAGFGQTFCEALVFPAHQLPAYSALHILEFIQESEEKRLNEPQKAAPLFFIAFSAGVVGAIGAARLWHRAGGRVGAVIAIDGWGVPLYGGFPIHRISHDFFTHWTSAGLGAGQDGFYADPAVGHLDLWRSPQTVSGQWVRHLEGDRIAITASKFILALLHSSTLNSGGAGVQSPPELGDSGGRGVSPI</sequence>
<feature type="compositionally biased region" description="Gly residues" evidence="1">
    <location>
        <begin position="197"/>
        <end position="206"/>
    </location>
</feature>
<dbReference type="AlphaFoldDB" id="A0A951UNM9"/>
<reference evidence="3" key="2">
    <citation type="journal article" date="2022" name="Microbiol. Resour. Announc.">
        <title>Metagenome Sequencing to Explore Phylogenomics of Terrestrial Cyanobacteria.</title>
        <authorList>
            <person name="Ward R.D."/>
            <person name="Stajich J.E."/>
            <person name="Johansen J.R."/>
            <person name="Huntemann M."/>
            <person name="Clum A."/>
            <person name="Foster B."/>
            <person name="Foster B."/>
            <person name="Roux S."/>
            <person name="Palaniappan K."/>
            <person name="Varghese N."/>
            <person name="Mukherjee S."/>
            <person name="Reddy T.B.K."/>
            <person name="Daum C."/>
            <person name="Copeland A."/>
            <person name="Chen I.A."/>
            <person name="Ivanova N.N."/>
            <person name="Kyrpides N.C."/>
            <person name="Shapiro N."/>
            <person name="Eloe-Fadrosh E.A."/>
            <person name="Pietrasiak N."/>
        </authorList>
    </citation>
    <scope>NUCLEOTIDE SEQUENCE</scope>
    <source>
        <strain evidence="3">UHER 2000/2452</strain>
    </source>
</reference>
<dbReference type="Proteomes" id="UP000757435">
    <property type="component" value="Unassembled WGS sequence"/>
</dbReference>